<evidence type="ECO:0000256" key="2">
    <source>
        <dbReference type="SAM" id="Phobius"/>
    </source>
</evidence>
<dbReference type="InterPro" id="IPR000504">
    <property type="entry name" value="RRM_dom"/>
</dbReference>
<dbReference type="Gramene" id="QL03p068429:mrna">
    <property type="protein sequence ID" value="QL03p068429:mrna"/>
    <property type="gene ID" value="QL03p068429"/>
</dbReference>
<sequence length="266" mass="29519">MGKIGLFDLEKHFAFHGAYRSNRISIAIRMVFVAALLCAICWVASSFIASRLGFSLAWKSDANCMTEEQLLWHLKIVLLCPLSHQSLAPRSEAPLPAPASAGAAHRRQNPGLISTPCWKNSKFQLVSSNIYDCTCPTKTHAIFVPNLPMNATVEQLEAVFNNFGPIKHNGIQVRSSKQQGTCFGFVEFESASSMQSAIELTMTEGGFLDRLVIEMITLGAVETSVVEILVEAVAMGRNEFERRGDFSKEVYKMIYKLQLKLKEVVL</sequence>
<dbReference type="Proteomes" id="UP000594261">
    <property type="component" value="Chromosome 3"/>
</dbReference>
<dbReference type="InParanoid" id="A0A7N2R206"/>
<dbReference type="SMART" id="SM00360">
    <property type="entry name" value="RRM"/>
    <property type="match status" value="1"/>
</dbReference>
<evidence type="ECO:0000313" key="5">
    <source>
        <dbReference type="Proteomes" id="UP000594261"/>
    </source>
</evidence>
<protein>
    <recommendedName>
        <fullName evidence="3">RRM domain-containing protein</fullName>
    </recommendedName>
</protein>
<reference evidence="4 5" key="1">
    <citation type="journal article" date="2016" name="G3 (Bethesda)">
        <title>First Draft Assembly and Annotation of the Genome of a California Endemic Oak Quercus lobata Nee (Fagaceae).</title>
        <authorList>
            <person name="Sork V.L."/>
            <person name="Fitz-Gibbon S.T."/>
            <person name="Puiu D."/>
            <person name="Crepeau M."/>
            <person name="Gugger P.F."/>
            <person name="Sherman R."/>
            <person name="Stevens K."/>
            <person name="Langley C.H."/>
            <person name="Pellegrini M."/>
            <person name="Salzberg S.L."/>
        </authorList>
    </citation>
    <scope>NUCLEOTIDE SEQUENCE [LARGE SCALE GENOMIC DNA]</scope>
    <source>
        <strain evidence="4 5">cv. SW786</strain>
    </source>
</reference>
<dbReference type="EnsemblPlants" id="QL03p068429:mrna">
    <property type="protein sequence ID" value="QL03p068429:mrna"/>
    <property type="gene ID" value="QL03p068429"/>
</dbReference>
<dbReference type="GO" id="GO:1990904">
    <property type="term" value="C:ribonucleoprotein complex"/>
    <property type="evidence" value="ECO:0007669"/>
    <property type="project" value="TreeGrafter"/>
</dbReference>
<dbReference type="GO" id="GO:0005829">
    <property type="term" value="C:cytosol"/>
    <property type="evidence" value="ECO:0007669"/>
    <property type="project" value="TreeGrafter"/>
</dbReference>
<dbReference type="AlphaFoldDB" id="A0A7N2R206"/>
<proteinExistence type="predicted"/>
<dbReference type="InterPro" id="IPR035979">
    <property type="entry name" value="RBD_domain_sf"/>
</dbReference>
<dbReference type="GO" id="GO:0003729">
    <property type="term" value="F:mRNA binding"/>
    <property type="evidence" value="ECO:0007669"/>
    <property type="project" value="TreeGrafter"/>
</dbReference>
<dbReference type="SUPFAM" id="SSF54928">
    <property type="entry name" value="RNA-binding domain, RBD"/>
    <property type="match status" value="1"/>
</dbReference>
<name>A0A7N2R206_QUELO</name>
<keyword evidence="2" id="KW-0472">Membrane</keyword>
<keyword evidence="5" id="KW-1185">Reference proteome</keyword>
<dbReference type="Pfam" id="PF00076">
    <property type="entry name" value="RRM_1"/>
    <property type="match status" value="1"/>
</dbReference>
<feature type="domain" description="RRM" evidence="3">
    <location>
        <begin position="140"/>
        <end position="218"/>
    </location>
</feature>
<accession>A0A7N2R206</accession>
<dbReference type="PROSITE" id="PS50102">
    <property type="entry name" value="RRM"/>
    <property type="match status" value="1"/>
</dbReference>
<dbReference type="PANTHER" id="PTHR10693">
    <property type="entry name" value="RAS GTPASE-ACTIVATING PROTEIN-BINDING PROTEIN"/>
    <property type="match status" value="1"/>
</dbReference>
<dbReference type="CDD" id="cd00590">
    <property type="entry name" value="RRM_SF"/>
    <property type="match status" value="1"/>
</dbReference>
<evidence type="ECO:0000256" key="1">
    <source>
        <dbReference type="PROSITE-ProRule" id="PRU00176"/>
    </source>
</evidence>
<organism evidence="4 5">
    <name type="scientific">Quercus lobata</name>
    <name type="common">Valley oak</name>
    <dbReference type="NCBI Taxonomy" id="97700"/>
    <lineage>
        <taxon>Eukaryota</taxon>
        <taxon>Viridiplantae</taxon>
        <taxon>Streptophyta</taxon>
        <taxon>Embryophyta</taxon>
        <taxon>Tracheophyta</taxon>
        <taxon>Spermatophyta</taxon>
        <taxon>Magnoliopsida</taxon>
        <taxon>eudicotyledons</taxon>
        <taxon>Gunneridae</taxon>
        <taxon>Pentapetalae</taxon>
        <taxon>rosids</taxon>
        <taxon>fabids</taxon>
        <taxon>Fagales</taxon>
        <taxon>Fagaceae</taxon>
        <taxon>Quercus</taxon>
    </lineage>
</organism>
<keyword evidence="2" id="KW-1133">Transmembrane helix</keyword>
<reference evidence="4" key="2">
    <citation type="submission" date="2021-01" db="UniProtKB">
        <authorList>
            <consortium name="EnsemblPlants"/>
        </authorList>
    </citation>
    <scope>IDENTIFICATION</scope>
</reference>
<dbReference type="EMBL" id="LRBV02000003">
    <property type="status" value="NOT_ANNOTATED_CDS"/>
    <property type="molecule type" value="Genomic_DNA"/>
</dbReference>
<dbReference type="PANTHER" id="PTHR10693:SF45">
    <property type="entry name" value="NUCLEAR TRANSPORT FACTOR 2 (NTF2) FAMILY PROTEIN WITH RNA BINDING (RRM-RBD-RNP MOTIFS) DOMAIN-CONTAINING PROTEIN"/>
    <property type="match status" value="1"/>
</dbReference>
<dbReference type="Gene3D" id="3.30.70.330">
    <property type="match status" value="1"/>
</dbReference>
<dbReference type="InterPro" id="IPR039539">
    <property type="entry name" value="Ras_GTPase_bind_prot"/>
</dbReference>
<feature type="transmembrane region" description="Helical" evidence="2">
    <location>
        <begin position="26"/>
        <end position="49"/>
    </location>
</feature>
<keyword evidence="2" id="KW-0812">Transmembrane</keyword>
<dbReference type="InterPro" id="IPR012677">
    <property type="entry name" value="Nucleotide-bd_a/b_plait_sf"/>
</dbReference>
<evidence type="ECO:0000313" key="4">
    <source>
        <dbReference type="EnsemblPlants" id="QL03p068429:mrna"/>
    </source>
</evidence>
<evidence type="ECO:0000259" key="3">
    <source>
        <dbReference type="PROSITE" id="PS50102"/>
    </source>
</evidence>
<keyword evidence="1" id="KW-0694">RNA-binding</keyword>